<dbReference type="Proteomes" id="UP000325933">
    <property type="component" value="Unassembled WGS sequence"/>
</dbReference>
<dbReference type="InterPro" id="IPR004360">
    <property type="entry name" value="Glyas_Fos-R_dOase_dom"/>
</dbReference>
<feature type="domain" description="VOC" evidence="1">
    <location>
        <begin position="128"/>
        <end position="240"/>
    </location>
</feature>
<evidence type="ECO:0000313" key="4">
    <source>
        <dbReference type="Proteomes" id="UP000325933"/>
    </source>
</evidence>
<evidence type="ECO:0000313" key="2">
    <source>
        <dbReference type="EMBL" id="KAA9016715.1"/>
    </source>
</evidence>
<dbReference type="InterPro" id="IPR029068">
    <property type="entry name" value="Glyas_Bleomycin-R_OHBP_Dase"/>
</dbReference>
<protein>
    <submittedName>
        <fullName evidence="3">Glyoxalase</fullName>
    </submittedName>
</protein>
<dbReference type="PROSITE" id="PS51819">
    <property type="entry name" value="VOC"/>
    <property type="match status" value="1"/>
</dbReference>
<proteinExistence type="predicted"/>
<evidence type="ECO:0000259" key="1">
    <source>
        <dbReference type="PROSITE" id="PS51819"/>
    </source>
</evidence>
<comment type="caution">
    <text evidence="3">The sequence shown here is derived from an EMBL/GenBank/DDBJ whole genome shotgun (WGS) entry which is preliminary data.</text>
</comment>
<dbReference type="SUPFAM" id="SSF54593">
    <property type="entry name" value="Glyoxalase/Bleomycin resistance protein/Dihydroxybiphenyl dioxygenase"/>
    <property type="match status" value="2"/>
</dbReference>
<name>A0A5J5I1P2_9SPHN</name>
<dbReference type="AlphaFoldDB" id="A0A5J5I1P2"/>
<sequence>MKLRSIELALPGAAEAAAFLTDIWGMAPADVVGDIHYLRGSGSYPYLVALEESAQPYVRSTTFVCTADRLEQLKRSVTEAGLPAAPVSSSDLGGGHGIIVELAEGELLRFLVDAAEVAPIEGADLPVKLTHVVFNSADAEATGHLVEDALGFRVSDRTKGMVFVRCNDSHHSTAFARAGFASLNHIAFEMEDLDAVMRGIGRLRDQDMAPAWGPGRHGPGANVFAYFIAPFGPVIEFSTAVNKVPDDYQAGAPEDWTWPAKRIDQWGMSDKDFDGLRAAEEKFRHRRDWQVQPLDVLTEENH</sequence>
<evidence type="ECO:0000313" key="5">
    <source>
        <dbReference type="Proteomes" id="UP000326364"/>
    </source>
</evidence>
<reference evidence="4 5" key="1">
    <citation type="submission" date="2019-09" db="EMBL/GenBank/DDBJ databases">
        <authorList>
            <person name="Feng G."/>
        </authorList>
    </citation>
    <scope>NUCLEOTIDE SEQUENCE [LARGE SCALE GENOMIC DNA]</scope>
    <source>
        <strain evidence="3 4">KACC 19283</strain>
        <strain evidence="2 5">KACC 19284</strain>
    </source>
</reference>
<evidence type="ECO:0000313" key="3">
    <source>
        <dbReference type="EMBL" id="KAA9029694.1"/>
    </source>
</evidence>
<dbReference type="EMBL" id="VYQB01000007">
    <property type="protein sequence ID" value="KAA9016715.1"/>
    <property type="molecule type" value="Genomic_DNA"/>
</dbReference>
<dbReference type="InterPro" id="IPR037523">
    <property type="entry name" value="VOC_core"/>
</dbReference>
<gene>
    <name evidence="3" type="ORF">F4U95_10685</name>
    <name evidence="2" type="ORF">F4U96_10740</name>
</gene>
<dbReference type="EMBL" id="VYQA01000007">
    <property type="protein sequence ID" value="KAA9029694.1"/>
    <property type="molecule type" value="Genomic_DNA"/>
</dbReference>
<accession>A0A5J5I1P2</accession>
<dbReference type="RefSeq" id="WP_150425672.1">
    <property type="nucleotide sequence ID" value="NZ_VYQA01000007.1"/>
</dbReference>
<keyword evidence="5" id="KW-1185">Reference proteome</keyword>
<dbReference type="Gene3D" id="3.10.180.10">
    <property type="entry name" value="2,3-Dihydroxybiphenyl 1,2-Dioxygenase, domain 1"/>
    <property type="match status" value="2"/>
</dbReference>
<organism evidence="3 4">
    <name type="scientific">Sphingobium limneticum</name>
    <dbReference type="NCBI Taxonomy" id="1007511"/>
    <lineage>
        <taxon>Bacteria</taxon>
        <taxon>Pseudomonadati</taxon>
        <taxon>Pseudomonadota</taxon>
        <taxon>Alphaproteobacteria</taxon>
        <taxon>Sphingomonadales</taxon>
        <taxon>Sphingomonadaceae</taxon>
        <taxon>Sphingobium</taxon>
    </lineage>
</organism>
<dbReference type="Proteomes" id="UP000326364">
    <property type="component" value="Unassembled WGS sequence"/>
</dbReference>
<dbReference type="Pfam" id="PF00903">
    <property type="entry name" value="Glyoxalase"/>
    <property type="match status" value="1"/>
</dbReference>